<feature type="region of interest" description="Disordered" evidence="1">
    <location>
        <begin position="36"/>
        <end position="58"/>
    </location>
</feature>
<name>A0A392UEB4_9FABA</name>
<evidence type="ECO:0000313" key="3">
    <source>
        <dbReference type="Proteomes" id="UP000265520"/>
    </source>
</evidence>
<keyword evidence="3" id="KW-1185">Reference proteome</keyword>
<feature type="non-terminal residue" evidence="2">
    <location>
        <position position="1"/>
    </location>
</feature>
<reference evidence="2 3" key="1">
    <citation type="journal article" date="2018" name="Front. Plant Sci.">
        <title>Red Clover (Trifolium pratense) and Zigzag Clover (T. medium) - A Picture of Genomic Similarities and Differences.</title>
        <authorList>
            <person name="Dluhosova J."/>
            <person name="Istvanek J."/>
            <person name="Nedelnik J."/>
            <person name="Repkova J."/>
        </authorList>
    </citation>
    <scope>NUCLEOTIDE SEQUENCE [LARGE SCALE GENOMIC DNA]</scope>
    <source>
        <strain evidence="3">cv. 10/8</strain>
        <tissue evidence="2">Leaf</tissue>
    </source>
</reference>
<sequence length="58" mass="6343">RAAQHKLVCGAGTRTIQQQQQHCCARRKSPMRAVQLPEENHQHNTITARGAAQAARGA</sequence>
<dbReference type="AlphaFoldDB" id="A0A392UEB4"/>
<dbReference type="Proteomes" id="UP000265520">
    <property type="component" value="Unassembled WGS sequence"/>
</dbReference>
<organism evidence="2 3">
    <name type="scientific">Trifolium medium</name>
    <dbReference type="NCBI Taxonomy" id="97028"/>
    <lineage>
        <taxon>Eukaryota</taxon>
        <taxon>Viridiplantae</taxon>
        <taxon>Streptophyta</taxon>
        <taxon>Embryophyta</taxon>
        <taxon>Tracheophyta</taxon>
        <taxon>Spermatophyta</taxon>
        <taxon>Magnoliopsida</taxon>
        <taxon>eudicotyledons</taxon>
        <taxon>Gunneridae</taxon>
        <taxon>Pentapetalae</taxon>
        <taxon>rosids</taxon>
        <taxon>fabids</taxon>
        <taxon>Fabales</taxon>
        <taxon>Fabaceae</taxon>
        <taxon>Papilionoideae</taxon>
        <taxon>50 kb inversion clade</taxon>
        <taxon>NPAAA clade</taxon>
        <taxon>Hologalegina</taxon>
        <taxon>IRL clade</taxon>
        <taxon>Trifolieae</taxon>
        <taxon>Trifolium</taxon>
    </lineage>
</organism>
<feature type="compositionally biased region" description="Low complexity" evidence="1">
    <location>
        <begin position="48"/>
        <end position="58"/>
    </location>
</feature>
<proteinExistence type="predicted"/>
<comment type="caution">
    <text evidence="2">The sequence shown here is derived from an EMBL/GenBank/DDBJ whole genome shotgun (WGS) entry which is preliminary data.</text>
</comment>
<evidence type="ECO:0000256" key="1">
    <source>
        <dbReference type="SAM" id="MobiDB-lite"/>
    </source>
</evidence>
<protein>
    <submittedName>
        <fullName evidence="2">Uncharacterized protein</fullName>
    </submittedName>
</protein>
<evidence type="ECO:0000313" key="2">
    <source>
        <dbReference type="EMBL" id="MCI70756.1"/>
    </source>
</evidence>
<accession>A0A392UEB4</accession>
<dbReference type="EMBL" id="LXQA010782397">
    <property type="protein sequence ID" value="MCI70756.1"/>
    <property type="molecule type" value="Genomic_DNA"/>
</dbReference>